<dbReference type="SMART" id="SM00700">
    <property type="entry name" value="JHBP"/>
    <property type="match status" value="1"/>
</dbReference>
<evidence type="ECO:0000256" key="3">
    <source>
        <dbReference type="ARBA" id="ARBA00060902"/>
    </source>
</evidence>
<keyword evidence="2" id="KW-0090">Biological rhythms</keyword>
<dbReference type="GO" id="GO:0007623">
    <property type="term" value="P:circadian rhythm"/>
    <property type="evidence" value="ECO:0007669"/>
    <property type="project" value="UniProtKB-ARBA"/>
</dbReference>
<dbReference type="InterPro" id="IPR038606">
    <property type="entry name" value="To_sf"/>
</dbReference>
<sequence>MSSDFNNCLVKAINDALLKLSNGFPNLNIAPLEPLYIPSLTIGEGKGAVHVVQNFRGINMYGATNGNMTKVDGSKIKEYKLYAEAFTPYLRLEAEYSLNGRILLIPIQGDGNCTITLENVKTTHLSLGEKLEKKGKVYMRVKKYIVTLDPGKVIFNFENLFNGDERLGKEMNNILNENWKDVFDDVKSGYEESFGIIFGDFANRVYSKIPFKDLFLE</sequence>
<accession>A0A8K0G5Z8</accession>
<reference evidence="4" key="1">
    <citation type="submission" date="2019-08" db="EMBL/GenBank/DDBJ databases">
        <title>The genome of the North American firefly Photinus pyralis.</title>
        <authorList>
            <consortium name="Photinus pyralis genome working group"/>
            <person name="Fallon T.R."/>
            <person name="Sander Lower S.E."/>
            <person name="Weng J.-K."/>
        </authorList>
    </citation>
    <scope>NUCLEOTIDE SEQUENCE</scope>
    <source>
        <strain evidence="4">TRF0915ILg1</strain>
        <tissue evidence="4">Whole body</tissue>
    </source>
</reference>
<keyword evidence="1" id="KW-0732">Signal</keyword>
<dbReference type="PANTHER" id="PTHR11008:SF32">
    <property type="entry name" value="CIRCADIAN CLOCK-CONTROLLED PROTEIN DAYWAKE-RELATED"/>
    <property type="match status" value="1"/>
</dbReference>
<comment type="similarity">
    <text evidence="3">Belongs to the TO family.</text>
</comment>
<dbReference type="GO" id="GO:0005615">
    <property type="term" value="C:extracellular space"/>
    <property type="evidence" value="ECO:0007669"/>
    <property type="project" value="TreeGrafter"/>
</dbReference>
<dbReference type="Pfam" id="PF06585">
    <property type="entry name" value="JHBP"/>
    <property type="match status" value="1"/>
</dbReference>
<evidence type="ECO:0000313" key="4">
    <source>
        <dbReference type="EMBL" id="KAF2887161.1"/>
    </source>
</evidence>
<evidence type="ECO:0000256" key="1">
    <source>
        <dbReference type="ARBA" id="ARBA00022729"/>
    </source>
</evidence>
<protein>
    <recommendedName>
        <fullName evidence="6">Protein takeout</fullName>
    </recommendedName>
</protein>
<dbReference type="AlphaFoldDB" id="A0A8K0G5Z8"/>
<dbReference type="PANTHER" id="PTHR11008">
    <property type="entry name" value="PROTEIN TAKEOUT-LIKE PROTEIN"/>
    <property type="match status" value="1"/>
</dbReference>
<proteinExistence type="inferred from homology"/>
<dbReference type="Gene3D" id="3.15.10.30">
    <property type="entry name" value="Haemolymph juvenile hormone binding protein"/>
    <property type="match status" value="1"/>
</dbReference>
<keyword evidence="5" id="KW-1185">Reference proteome</keyword>
<gene>
    <name evidence="4" type="ORF">ILUMI_19012</name>
</gene>
<evidence type="ECO:0008006" key="6">
    <source>
        <dbReference type="Google" id="ProtNLM"/>
    </source>
</evidence>
<dbReference type="FunFam" id="3.15.10.30:FF:000001">
    <property type="entry name" value="Takeout-like protein 1"/>
    <property type="match status" value="1"/>
</dbReference>
<evidence type="ECO:0000313" key="5">
    <source>
        <dbReference type="Proteomes" id="UP000801492"/>
    </source>
</evidence>
<organism evidence="4 5">
    <name type="scientific">Ignelater luminosus</name>
    <name type="common">Cucubano</name>
    <name type="synonym">Pyrophorus luminosus</name>
    <dbReference type="NCBI Taxonomy" id="2038154"/>
    <lineage>
        <taxon>Eukaryota</taxon>
        <taxon>Metazoa</taxon>
        <taxon>Ecdysozoa</taxon>
        <taxon>Arthropoda</taxon>
        <taxon>Hexapoda</taxon>
        <taxon>Insecta</taxon>
        <taxon>Pterygota</taxon>
        <taxon>Neoptera</taxon>
        <taxon>Endopterygota</taxon>
        <taxon>Coleoptera</taxon>
        <taxon>Polyphaga</taxon>
        <taxon>Elateriformia</taxon>
        <taxon>Elateroidea</taxon>
        <taxon>Elateridae</taxon>
        <taxon>Agrypninae</taxon>
        <taxon>Pyrophorini</taxon>
        <taxon>Ignelater</taxon>
    </lineage>
</organism>
<name>A0A8K0G5Z8_IGNLU</name>
<dbReference type="OrthoDB" id="8190514at2759"/>
<dbReference type="Proteomes" id="UP000801492">
    <property type="component" value="Unassembled WGS sequence"/>
</dbReference>
<dbReference type="InterPro" id="IPR010562">
    <property type="entry name" value="Haemolymph_juvenile_hormone-bd"/>
</dbReference>
<dbReference type="EMBL" id="VTPC01084868">
    <property type="protein sequence ID" value="KAF2887161.1"/>
    <property type="molecule type" value="Genomic_DNA"/>
</dbReference>
<comment type="caution">
    <text evidence="4">The sequence shown here is derived from an EMBL/GenBank/DDBJ whole genome shotgun (WGS) entry which is preliminary data.</text>
</comment>
<evidence type="ECO:0000256" key="2">
    <source>
        <dbReference type="ARBA" id="ARBA00023108"/>
    </source>
</evidence>